<evidence type="ECO:0000313" key="3">
    <source>
        <dbReference type="Proteomes" id="UP001433268"/>
    </source>
</evidence>
<dbReference type="EMBL" id="JAQQWN010000006">
    <property type="protein sequence ID" value="KAK8080830.1"/>
    <property type="molecule type" value="Genomic_DNA"/>
</dbReference>
<keyword evidence="3" id="KW-1185">Reference proteome</keyword>
<evidence type="ECO:0000313" key="2">
    <source>
        <dbReference type="EMBL" id="KAK8080830.1"/>
    </source>
</evidence>
<feature type="compositionally biased region" description="Basic and acidic residues" evidence="1">
    <location>
        <begin position="86"/>
        <end position="97"/>
    </location>
</feature>
<proteinExistence type="predicted"/>
<gene>
    <name evidence="2" type="ORF">PG997_008648</name>
</gene>
<feature type="region of interest" description="Disordered" evidence="1">
    <location>
        <begin position="1"/>
        <end position="198"/>
    </location>
</feature>
<feature type="compositionally biased region" description="Polar residues" evidence="1">
    <location>
        <begin position="98"/>
        <end position="115"/>
    </location>
</feature>
<feature type="compositionally biased region" description="Pro residues" evidence="1">
    <location>
        <begin position="168"/>
        <end position="177"/>
    </location>
</feature>
<dbReference type="RefSeq" id="XP_066668305.1">
    <property type="nucleotide sequence ID" value="XM_066812963.1"/>
</dbReference>
<feature type="compositionally biased region" description="Polar residues" evidence="1">
    <location>
        <begin position="130"/>
        <end position="145"/>
    </location>
</feature>
<dbReference type="GeneID" id="92046023"/>
<name>A0ABR1WBF7_9PEZI</name>
<reference evidence="2 3" key="1">
    <citation type="submission" date="2023-01" db="EMBL/GenBank/DDBJ databases">
        <title>Analysis of 21 Apiospora genomes using comparative genomics revels a genus with tremendous synthesis potential of carbohydrate active enzymes and secondary metabolites.</title>
        <authorList>
            <person name="Sorensen T."/>
        </authorList>
    </citation>
    <scope>NUCLEOTIDE SEQUENCE [LARGE SCALE GENOMIC DNA]</scope>
    <source>
        <strain evidence="2 3">CBS 114990</strain>
    </source>
</reference>
<protein>
    <submittedName>
        <fullName evidence="2">Uncharacterized protein</fullName>
    </submittedName>
</protein>
<organism evidence="2 3">
    <name type="scientific">Apiospora hydei</name>
    <dbReference type="NCBI Taxonomy" id="1337664"/>
    <lineage>
        <taxon>Eukaryota</taxon>
        <taxon>Fungi</taxon>
        <taxon>Dikarya</taxon>
        <taxon>Ascomycota</taxon>
        <taxon>Pezizomycotina</taxon>
        <taxon>Sordariomycetes</taxon>
        <taxon>Xylariomycetidae</taxon>
        <taxon>Amphisphaeriales</taxon>
        <taxon>Apiosporaceae</taxon>
        <taxon>Apiospora</taxon>
    </lineage>
</organism>
<accession>A0ABR1WBF7</accession>
<sequence length="198" mass="20834">MDNNNHQGSKRSHDQASTPNSNKHQNAEEQAPKRHKGDFGRPSSSASDSTSARDNRATGSSTMPRRLSQGPPVTFSGPPQSTALRAIEEMQGIRRDAGNTSASGGPGRTSRQPSEPGQAKPGSAQERKVSASSSGPSILRRNSASGLIPRSIKSSLCPSSPNGAVPRCPAPTAPSHPLPNREHRAARSGLLPNHLDHH</sequence>
<feature type="compositionally biased region" description="Polar residues" evidence="1">
    <location>
        <begin position="15"/>
        <end position="24"/>
    </location>
</feature>
<feature type="compositionally biased region" description="Polar residues" evidence="1">
    <location>
        <begin position="152"/>
        <end position="162"/>
    </location>
</feature>
<evidence type="ECO:0000256" key="1">
    <source>
        <dbReference type="SAM" id="MobiDB-lite"/>
    </source>
</evidence>
<dbReference type="Proteomes" id="UP001433268">
    <property type="component" value="Unassembled WGS sequence"/>
</dbReference>
<comment type="caution">
    <text evidence="2">The sequence shown here is derived from an EMBL/GenBank/DDBJ whole genome shotgun (WGS) entry which is preliminary data.</text>
</comment>